<evidence type="ECO:0000256" key="2">
    <source>
        <dbReference type="ARBA" id="ARBA00004245"/>
    </source>
</evidence>
<keyword evidence="4" id="KW-0963">Cytoplasm</keyword>
<dbReference type="InterPro" id="IPR003128">
    <property type="entry name" value="Villin_headpiece"/>
</dbReference>
<feature type="region of interest" description="Disordered" evidence="9">
    <location>
        <begin position="283"/>
        <end position="342"/>
    </location>
</feature>
<dbReference type="GO" id="GO:0016020">
    <property type="term" value="C:membrane"/>
    <property type="evidence" value="ECO:0007669"/>
    <property type="project" value="UniProtKB-SubCell"/>
</dbReference>
<feature type="compositionally biased region" description="Basic and acidic residues" evidence="9">
    <location>
        <begin position="177"/>
        <end position="190"/>
    </location>
</feature>
<dbReference type="CDD" id="cd11288">
    <property type="entry name" value="gelsolin_S5_like"/>
    <property type="match status" value="1"/>
</dbReference>
<feature type="compositionally biased region" description="Basic and acidic residues" evidence="9">
    <location>
        <begin position="117"/>
        <end position="133"/>
    </location>
</feature>
<dbReference type="SUPFAM" id="SSF55753">
    <property type="entry name" value="Actin depolymerizing proteins"/>
    <property type="match status" value="5"/>
</dbReference>
<dbReference type="GO" id="GO:0005546">
    <property type="term" value="F:phosphatidylinositol-4,5-bisphosphate binding"/>
    <property type="evidence" value="ECO:0007669"/>
    <property type="project" value="TreeGrafter"/>
</dbReference>
<comment type="subcellular location">
    <subcellularLocation>
        <location evidence="2">Cytoplasm</location>
        <location evidence="2">Cytoskeleton</location>
    </subcellularLocation>
    <subcellularLocation>
        <location evidence="1">Membrane</location>
        <topology evidence="1">Peripheral membrane protein</topology>
    </subcellularLocation>
</comment>
<feature type="region of interest" description="Disordered" evidence="9">
    <location>
        <begin position="372"/>
        <end position="392"/>
    </location>
</feature>
<evidence type="ECO:0000256" key="3">
    <source>
        <dbReference type="ARBA" id="ARBA00008418"/>
    </source>
</evidence>
<feature type="domain" description="HP" evidence="10">
    <location>
        <begin position="1587"/>
        <end position="1650"/>
    </location>
</feature>
<dbReference type="InterPro" id="IPR036886">
    <property type="entry name" value="Villin_headpiece_dom_sf"/>
</dbReference>
<dbReference type="GO" id="GO:0008154">
    <property type="term" value="P:actin polymerization or depolymerization"/>
    <property type="evidence" value="ECO:0007669"/>
    <property type="project" value="TreeGrafter"/>
</dbReference>
<dbReference type="InterPro" id="IPR029006">
    <property type="entry name" value="ADF-H/Gelsolin-like_dom_sf"/>
</dbReference>
<evidence type="ECO:0000313" key="12">
    <source>
        <dbReference type="Proteomes" id="UP000694427"/>
    </source>
</evidence>
<comment type="similarity">
    <text evidence="3">Belongs to the villin/gelsolin family.</text>
</comment>
<feature type="compositionally biased region" description="Pro residues" evidence="9">
    <location>
        <begin position="151"/>
        <end position="161"/>
    </location>
</feature>
<dbReference type="GO" id="GO:0015629">
    <property type="term" value="C:actin cytoskeleton"/>
    <property type="evidence" value="ECO:0007669"/>
    <property type="project" value="TreeGrafter"/>
</dbReference>
<keyword evidence="6" id="KW-0472">Membrane</keyword>
<feature type="region of interest" description="Disordered" evidence="9">
    <location>
        <begin position="117"/>
        <end position="165"/>
    </location>
</feature>
<dbReference type="GO" id="GO:0005737">
    <property type="term" value="C:cytoplasm"/>
    <property type="evidence" value="ECO:0007669"/>
    <property type="project" value="TreeGrafter"/>
</dbReference>
<dbReference type="Gene3D" id="3.40.20.10">
    <property type="entry name" value="Severin"/>
    <property type="match status" value="5"/>
</dbReference>
<keyword evidence="12" id="KW-1185">Reference proteome</keyword>
<feature type="compositionally biased region" description="Basic and acidic residues" evidence="9">
    <location>
        <begin position="553"/>
        <end position="569"/>
    </location>
</feature>
<evidence type="ECO:0000256" key="6">
    <source>
        <dbReference type="ARBA" id="ARBA00023136"/>
    </source>
</evidence>
<sequence>MKKRIAQRLEVIEADVPPALTTSMQRTAGLVTNRLLEEDTPRYTRASDPRDPGIVGRSTQQMIYCTVPTGSDAASLSSKAERIARYKAERRRQLSERYGILLDQEVDLDYTPRYTRARRESDLSDKGGRDRSSSRSKYSSSGIGRVFMPSDPAPNPAPPPSGFDAERERERAMNLENYRRAPDRSPKPHLQEAPVPMETTTAQPTRGVAVVTVASSPRAARRASLPPTRYGISPGDLFIEQQLILSNSCLILFFFFCPVDEEKMDERAKMSVAAKRSLFRELEKTSEAGVPKPRSRNAAIERRLRRVQDRSRTQPVTSEEVVIASSAHGSTHQEQEKEDVSQEAVLGEELLGPEEPDLSTLSLSEKMALFTRLSQPSGQSGNGPRPDTRQRRANARFQTQPITQGEVDQVSMKLEPLSASLVRSVTAVTAQASVATVTSASPSMTADVLLGISAAPPTTQASPNQAVSAQLPAYERGVRYFSLTESGEKPTPDVQSPPPEEQPVQSVYGKGVANESGRMGRLGYLGGEEKGTKLPGVTSLPRTHALRHTPPHGRGDAELTGPREREKESIPVSQGGYLSLAMLKKSGEEDWKNRINKKQEVIQEVVSVSEKSSQIMEEQGFNKKKLEEGEGQISIEERKQMISTREEAWQSTGKGVANDSVQYTVAARMVKKGLNVQTYTSGLLSLNKIAEMESDKKLEKLETFLGRLNSKVSGLQETTLTVTEKAVKEVMRLDDEIFSKFYRHMTDIPRSMSSRMHLDEDFDAIFGKQTQTLTSAMVQHKRAVRPSRNVQASRNPLKILAAREDIQQEYTEERLNVGQLETKRIKQEKMSKSTSLSDAALAGLASKESYSSVSLRSVSISEQMTNNSAAPYKKLMLMQVKGRRHVQTRLVEPRVSSLNSGDCFLLVTPEHCFVWTGEFANVIERAKASELATFIQLNHDLGCRAAEVETIEEGVNSQSPAAAEFWKILGGTGNYQPAGSPDEDEKFESAIVETNCIFRLVDDKLLPDDDFWGKVPRSSLLGSKEVVVFDFGSEVYVWHGKEVTLAQRKVAFQLAKHLWNGTFDYTNCDINPLDPGGHNTLIPRRGQGRPDWAIFGRLTEYNETCLFKEKFLDWRDASRLSPKDVIEHPFQHKVDSRSECQAYSASLMLPVPLSPISTVLDGQNVGRGHGPVENSLDDCMRSLEISTVSVDVWHILEFDYSRLPKQSIGQFHEGDAYVVKWKYMVSAAVGSRQKPDQVRSAGPGREKCCYFFWQGRNSTVSEKGTSALMTVELDEERGAQMQVQQGKEPPCFLQCFNGGMIVHSGKREEEEENIQNDWRLYCVRGEVPVEGHLLEVACHCSSLRSRTSMVLLNVNKALIYLWHGCKTQTHTRHVAQTTAEKIKEQRPLEAGLHSSCNVTIHECEEGGEPVEFWEALGRKDRKAYDCMLQDPGKFNFTPRLFQLSSSSGEFMAQEFFNPSRAADLVCSLPFLQEDLYSTPQPALFLVDNYHEVYLWQGWWPQDTESTGSALIRWNTDRKCAMETVLQYCREKNEKKPQKSYLIHAGLEPLTFTNMFPSWEHREDIAEITEREAEVCNQIILVEDVLAQLCKSIYPLATLQSRPLPHGVDPLRLEMYLTDEDFERVLDMKREEFDALPGWKQVNLKKAKGLF</sequence>
<evidence type="ECO:0000256" key="5">
    <source>
        <dbReference type="ARBA" id="ARBA00022737"/>
    </source>
</evidence>
<dbReference type="PANTHER" id="PTHR11977:SF136">
    <property type="entry name" value="LOW QUALITY PROTEIN: SUPERVILLIN"/>
    <property type="match status" value="1"/>
</dbReference>
<evidence type="ECO:0000313" key="11">
    <source>
        <dbReference type="Ensembl" id="ENSCCRP00010059729.1"/>
    </source>
</evidence>
<dbReference type="PANTHER" id="PTHR11977">
    <property type="entry name" value="VILLIN"/>
    <property type="match status" value="1"/>
</dbReference>
<feature type="region of interest" description="Disordered" evidence="9">
    <location>
        <begin position="485"/>
        <end position="507"/>
    </location>
</feature>
<protein>
    <submittedName>
        <fullName evidence="11">Supervillin</fullName>
    </submittedName>
</protein>
<accession>A0A8C1LBX5</accession>
<evidence type="ECO:0000256" key="1">
    <source>
        <dbReference type="ARBA" id="ARBA00004170"/>
    </source>
</evidence>
<proteinExistence type="inferred from homology"/>
<feature type="compositionally biased region" description="Basic and acidic residues" evidence="9">
    <location>
        <begin position="331"/>
        <end position="340"/>
    </location>
</feature>
<reference evidence="11" key="2">
    <citation type="submission" date="2025-09" db="UniProtKB">
        <authorList>
            <consortium name="Ensembl"/>
        </authorList>
    </citation>
    <scope>IDENTIFICATION</scope>
</reference>
<organism evidence="11 12">
    <name type="scientific">Cyprinus carpio</name>
    <name type="common">Common carp</name>
    <dbReference type="NCBI Taxonomy" id="7962"/>
    <lineage>
        <taxon>Eukaryota</taxon>
        <taxon>Metazoa</taxon>
        <taxon>Chordata</taxon>
        <taxon>Craniata</taxon>
        <taxon>Vertebrata</taxon>
        <taxon>Euteleostomi</taxon>
        <taxon>Actinopterygii</taxon>
        <taxon>Neopterygii</taxon>
        <taxon>Teleostei</taxon>
        <taxon>Ostariophysi</taxon>
        <taxon>Cypriniformes</taxon>
        <taxon>Cyprinidae</taxon>
        <taxon>Cyprininae</taxon>
        <taxon>Cyprinus</taxon>
    </lineage>
</organism>
<dbReference type="CDD" id="cd11293">
    <property type="entry name" value="gelsolin_S4_like"/>
    <property type="match status" value="1"/>
</dbReference>
<dbReference type="SMART" id="SM00262">
    <property type="entry name" value="GEL"/>
    <property type="match status" value="4"/>
</dbReference>
<feature type="region of interest" description="Disordered" evidence="9">
    <location>
        <begin position="177"/>
        <end position="202"/>
    </location>
</feature>
<name>A0A8C1LBX5_CYPCA</name>
<dbReference type="Gene3D" id="1.10.950.10">
    <property type="entry name" value="Villin headpiece domain"/>
    <property type="match status" value="1"/>
</dbReference>
<dbReference type="GO" id="GO:0051016">
    <property type="term" value="P:barbed-end actin filament capping"/>
    <property type="evidence" value="ECO:0007669"/>
    <property type="project" value="TreeGrafter"/>
</dbReference>
<dbReference type="SMART" id="SM00153">
    <property type="entry name" value="VHP"/>
    <property type="match status" value="1"/>
</dbReference>
<dbReference type="Pfam" id="PF02209">
    <property type="entry name" value="VHP"/>
    <property type="match status" value="1"/>
</dbReference>
<feature type="compositionally biased region" description="Basic and acidic residues" evidence="9">
    <location>
        <begin position="299"/>
        <end position="312"/>
    </location>
</feature>
<dbReference type="SUPFAM" id="SSF47050">
    <property type="entry name" value="VHP, Villin headpiece domain"/>
    <property type="match status" value="1"/>
</dbReference>
<evidence type="ECO:0000256" key="7">
    <source>
        <dbReference type="ARBA" id="ARBA00023203"/>
    </source>
</evidence>
<evidence type="ECO:0000259" key="10">
    <source>
        <dbReference type="PROSITE" id="PS51089"/>
    </source>
</evidence>
<evidence type="ECO:0000256" key="8">
    <source>
        <dbReference type="ARBA" id="ARBA00023212"/>
    </source>
</evidence>
<dbReference type="GO" id="GO:0051015">
    <property type="term" value="F:actin filament binding"/>
    <property type="evidence" value="ECO:0007669"/>
    <property type="project" value="InterPro"/>
</dbReference>
<dbReference type="Proteomes" id="UP000694427">
    <property type="component" value="Unplaced"/>
</dbReference>
<keyword evidence="5" id="KW-0677">Repeat</keyword>
<keyword evidence="8" id="KW-0206">Cytoskeleton</keyword>
<dbReference type="Pfam" id="PF00626">
    <property type="entry name" value="Gelsolin"/>
    <property type="match status" value="1"/>
</dbReference>
<dbReference type="GO" id="GO:0051014">
    <property type="term" value="P:actin filament severing"/>
    <property type="evidence" value="ECO:0007669"/>
    <property type="project" value="TreeGrafter"/>
</dbReference>
<reference evidence="11" key="1">
    <citation type="submission" date="2025-08" db="UniProtKB">
        <authorList>
            <consortium name="Ensembl"/>
        </authorList>
    </citation>
    <scope>IDENTIFICATION</scope>
</reference>
<evidence type="ECO:0000256" key="4">
    <source>
        <dbReference type="ARBA" id="ARBA00022490"/>
    </source>
</evidence>
<dbReference type="CDD" id="cd11289">
    <property type="entry name" value="gelsolin_S2_like"/>
    <property type="match status" value="1"/>
</dbReference>
<evidence type="ECO:0000256" key="9">
    <source>
        <dbReference type="SAM" id="MobiDB-lite"/>
    </source>
</evidence>
<dbReference type="FunFam" id="1.10.950.10:FF:000003">
    <property type="entry name" value="supervillin isoform X2"/>
    <property type="match status" value="1"/>
</dbReference>
<dbReference type="InterPro" id="IPR007122">
    <property type="entry name" value="Villin/Gelsolin"/>
</dbReference>
<dbReference type="CDD" id="cd11280">
    <property type="entry name" value="gelsolin_like"/>
    <property type="match status" value="1"/>
</dbReference>
<dbReference type="Ensembl" id="ENSCCRT00010065502.1">
    <property type="protein sequence ID" value="ENSCCRP00010059729.1"/>
    <property type="gene ID" value="ENSCCRG00010022800.1"/>
</dbReference>
<dbReference type="InterPro" id="IPR007123">
    <property type="entry name" value="Gelsolin-like_dom"/>
</dbReference>
<keyword evidence="7" id="KW-0009">Actin-binding</keyword>
<dbReference type="PROSITE" id="PS51089">
    <property type="entry name" value="HP"/>
    <property type="match status" value="1"/>
</dbReference>
<feature type="region of interest" description="Disordered" evidence="9">
    <location>
        <begin position="525"/>
        <end position="571"/>
    </location>
</feature>